<feature type="repeat" description="NHL" evidence="2">
    <location>
        <begin position="736"/>
        <end position="779"/>
    </location>
</feature>
<organism evidence="5 6">
    <name type="scientific">Rotaria socialis</name>
    <dbReference type="NCBI Taxonomy" id="392032"/>
    <lineage>
        <taxon>Eukaryota</taxon>
        <taxon>Metazoa</taxon>
        <taxon>Spiralia</taxon>
        <taxon>Gnathifera</taxon>
        <taxon>Rotifera</taxon>
        <taxon>Eurotatoria</taxon>
        <taxon>Bdelloidea</taxon>
        <taxon>Philodinida</taxon>
        <taxon>Philodinidae</taxon>
        <taxon>Rotaria</taxon>
    </lineage>
</organism>
<feature type="repeat" description="NHL" evidence="2">
    <location>
        <begin position="916"/>
        <end position="947"/>
    </location>
</feature>
<dbReference type="SUPFAM" id="SSF101898">
    <property type="entry name" value="NHL repeat"/>
    <property type="match status" value="3"/>
</dbReference>
<evidence type="ECO:0008006" key="7">
    <source>
        <dbReference type="Google" id="ProtNLM"/>
    </source>
</evidence>
<dbReference type="PROSITE" id="PS51125">
    <property type="entry name" value="NHL"/>
    <property type="match status" value="4"/>
</dbReference>
<proteinExistence type="predicted"/>
<dbReference type="InterPro" id="IPR001258">
    <property type="entry name" value="NHL_repeat"/>
</dbReference>
<dbReference type="CDD" id="cd05819">
    <property type="entry name" value="NHL"/>
    <property type="match status" value="3"/>
</dbReference>
<evidence type="ECO:0000313" key="6">
    <source>
        <dbReference type="Proteomes" id="UP000663833"/>
    </source>
</evidence>
<keyword evidence="4" id="KW-0732">Signal</keyword>
<dbReference type="SUPFAM" id="SSF63829">
    <property type="entry name" value="Calcium-dependent phosphotriesterase"/>
    <property type="match status" value="1"/>
</dbReference>
<feature type="repeat" description="NHL" evidence="2">
    <location>
        <begin position="84"/>
        <end position="120"/>
    </location>
</feature>
<gene>
    <name evidence="5" type="ORF">LUA448_LOCUS9860</name>
</gene>
<feature type="repeat" description="NHL" evidence="2">
    <location>
        <begin position="252"/>
        <end position="288"/>
    </location>
</feature>
<evidence type="ECO:0000256" key="3">
    <source>
        <dbReference type="SAM" id="MobiDB-lite"/>
    </source>
</evidence>
<protein>
    <recommendedName>
        <fullName evidence="7">Peptidylamidoglycolate lyase</fullName>
    </recommendedName>
</protein>
<dbReference type="InterPro" id="IPR011042">
    <property type="entry name" value="6-blade_b-propeller_TolB-like"/>
</dbReference>
<reference evidence="5" key="1">
    <citation type="submission" date="2021-02" db="EMBL/GenBank/DDBJ databases">
        <authorList>
            <person name="Nowell W R."/>
        </authorList>
    </citation>
    <scope>NUCLEOTIDE SEQUENCE</scope>
</reference>
<dbReference type="GO" id="GO:0008270">
    <property type="term" value="F:zinc ion binding"/>
    <property type="evidence" value="ECO:0007669"/>
    <property type="project" value="UniProtKB-KW"/>
</dbReference>
<comment type="caution">
    <text evidence="5">The sequence shown here is derived from an EMBL/GenBank/DDBJ whole genome shotgun (WGS) entry which is preliminary data.</text>
</comment>
<keyword evidence="1" id="KW-0677">Repeat</keyword>
<dbReference type="Pfam" id="PF01436">
    <property type="entry name" value="NHL"/>
    <property type="match status" value="3"/>
</dbReference>
<feature type="region of interest" description="Disordered" evidence="3">
    <location>
        <begin position="25"/>
        <end position="49"/>
    </location>
</feature>
<dbReference type="AlphaFoldDB" id="A0A817TN30"/>
<feature type="signal peptide" evidence="4">
    <location>
        <begin position="1"/>
        <end position="19"/>
    </location>
</feature>
<evidence type="ECO:0000256" key="1">
    <source>
        <dbReference type="ARBA" id="ARBA00022737"/>
    </source>
</evidence>
<dbReference type="Gene3D" id="2.40.10.500">
    <property type="match status" value="2"/>
</dbReference>
<dbReference type="Proteomes" id="UP000663833">
    <property type="component" value="Unassembled WGS sequence"/>
</dbReference>
<evidence type="ECO:0000256" key="4">
    <source>
        <dbReference type="SAM" id="SignalP"/>
    </source>
</evidence>
<dbReference type="EMBL" id="CAJNYD010001140">
    <property type="protein sequence ID" value="CAF3320243.1"/>
    <property type="molecule type" value="Genomic_DNA"/>
</dbReference>
<dbReference type="SUPFAM" id="SSF63825">
    <property type="entry name" value="YWTD domain"/>
    <property type="match status" value="1"/>
</dbReference>
<name>A0A817TN30_9BILA</name>
<dbReference type="PANTHER" id="PTHR24104">
    <property type="entry name" value="E3 UBIQUITIN-PROTEIN LIGASE NHLRC1-RELATED"/>
    <property type="match status" value="1"/>
</dbReference>
<accession>A0A817TN30</accession>
<dbReference type="Gene3D" id="2.120.10.30">
    <property type="entry name" value="TolB, C-terminal domain"/>
    <property type="match status" value="5"/>
</dbReference>
<dbReference type="PANTHER" id="PTHR24104:SF25">
    <property type="entry name" value="PROTEIN LIN-41"/>
    <property type="match status" value="1"/>
</dbReference>
<dbReference type="InterPro" id="IPR050952">
    <property type="entry name" value="TRIM-NHL_E3_ligases"/>
</dbReference>
<evidence type="ECO:0000256" key="2">
    <source>
        <dbReference type="PROSITE-ProRule" id="PRU00504"/>
    </source>
</evidence>
<evidence type="ECO:0000313" key="5">
    <source>
        <dbReference type="EMBL" id="CAF3320243.1"/>
    </source>
</evidence>
<feature type="chain" id="PRO_5032840848" description="Peptidylamidoglycolate lyase" evidence="4">
    <location>
        <begin position="20"/>
        <end position="1118"/>
    </location>
</feature>
<sequence>MAAILYIGLLLLIASNCSAVTATTETVPNEENTTTETVPNEGNTTTTTTTTATATTAKSIIQLCSYPEWNDTYTTLAGESASAGSSKSELSNPHGVFVDSYDEVYVADTGNNRIILFSPGKSLVFENKGVHYFFEESKSGTIVSGFTLKGGKGNDELDSPTAFFVTRDQTLFIADSGNARVQKWKLWDKRGYTVAGGKRAGATLDKISMSYGLYVDDENNVYVSEHNNHRVTLWMADDTDVGLLVAGGNGMGKLPKQLANPWGIYVTKNGTVYIADFNNHRIQKWAPNAKSGLTVAGDSNGVAGSWQYQLSYPRQVLLDQYGNMFILDTGNNRIVKWPQGWTYGLPVIYASSLNSAYGMHFSGAGNLIVADTSNHRIISFSIACPKPTNHVCQTAIWTSNFRVLAGTGTNFANSTPLSSPLYVAFDARENMYIVDEFNHAVQRFNKNSKTSITIAGLSRFGGNSLSQLYNPTALFITHNDIMYIADNGNKRILKWSIGQNQGRIANGANGSRVPLNQISQCFGIYVDAQSNLYVSDNGNHRVVIWDGRNTTNGRLVAGGNGFGTAENQLHSPYGIYVDKKGILYIVEQGNHRVSRWLPDATSGVTIAGESGLAGSWSYELNHPTVVMFDQFDNMFILDTGNKRIQKWAPESTYGITVALLTGFTDPRGMSFDTYGSLVVADRKINGTGVNLLLNQIVSFSMLCPALTTTTTPAPIVQALNETCSHAIWDGNYSTIAGISGSSSTSTLHLNSPHNIFVDNYDNVYVADGNNHRIIRFSPGKILVFENKRFYYYVEGSKSGTNIAGIRLRAGKGKSELNTPTTVFVTGDQTLFILDAGNFRVQKWKYGEPLGFPVAGRYRVGNTSQNISFSYGLHVDDEHNVYVSDHSNHRVMLWMKNDTSVGIVVAGGNGMGKRSNQLSYPWGIQVTKNGTIYIADSNNHRIQMWTRNASSGLTVAGALSDGPGPWQYQLNKPTTILLDRHENMFILDTGNNRILKWTHGWTYGVPVGSIASMKNPYGMQFSLEGNIVVADTNNHRIISFPISCLPTPTTTQTPTTQPTNLVCPTSIWSSSYRIVAGTGTKGNAPTLLSNPTYVVFDGLKNMHVVDQSNHRVQKFAEGT</sequence>